<keyword evidence="1" id="KW-0614">Plasmid</keyword>
<name>A0A1V0M5N4_PSEAI</name>
<geneLocation type="plasmid" evidence="1">
    <name>pJB37</name>
</geneLocation>
<proteinExistence type="predicted"/>
<organism evidence="1">
    <name type="scientific">Pseudomonas aeruginosa</name>
    <dbReference type="NCBI Taxonomy" id="287"/>
    <lineage>
        <taxon>Bacteria</taxon>
        <taxon>Pseudomonadati</taxon>
        <taxon>Pseudomonadota</taxon>
        <taxon>Gammaproteobacteria</taxon>
        <taxon>Pseudomonadales</taxon>
        <taxon>Pseudomonadaceae</taxon>
        <taxon>Pseudomonas</taxon>
    </lineage>
</organism>
<evidence type="ECO:0000313" key="1">
    <source>
        <dbReference type="EMBL" id="ARD70161.1"/>
    </source>
</evidence>
<sequence length="145" mass="16063">MPRKGEEIRWTVLKMLIPVLNPACAGVVRPTLVRTPGERAPPTARQCTTQPGRRRLHKTTRSRGTLSTCAVLSDTQAERLEDIGLTVLRSRATFRGWRNAAQINGVSPRDSACPPNLLEQSAKTCLAFPIIVIIGNARHVCFYNF</sequence>
<protein>
    <submittedName>
        <fullName evidence="1">Uncharacterized protein</fullName>
    </submittedName>
</protein>
<dbReference type="EMBL" id="KY494864">
    <property type="protein sequence ID" value="ARD70161.1"/>
    <property type="molecule type" value="Genomic_DNA"/>
</dbReference>
<dbReference type="AlphaFoldDB" id="A0A1V0M5N4"/>
<accession>A0A1V0M5N4</accession>
<reference evidence="1" key="1">
    <citation type="submission" date="2017-01" db="EMBL/GenBank/DDBJ databases">
        <title>Complete nucleotide sequence of an IncP-2 blaVIM-2-harboring megaplasmid from Pseudomonas aeruginosa.</title>
        <authorList>
            <person name="Botelho J."/>
            <person name="Grosso F."/>
            <person name="Mabrouk A."/>
            <person name="Peixe L."/>
        </authorList>
    </citation>
    <scope>NUCLEOTIDE SEQUENCE</scope>
    <source>
        <strain evidence="1">FFUP_PS_37</strain>
        <plasmid evidence="1">pJB37</plasmid>
    </source>
</reference>